<organism evidence="2 3">
    <name type="scientific">Aquibium oceanicum</name>
    <dbReference type="NCBI Taxonomy" id="1670800"/>
    <lineage>
        <taxon>Bacteria</taxon>
        <taxon>Pseudomonadati</taxon>
        <taxon>Pseudomonadota</taxon>
        <taxon>Alphaproteobacteria</taxon>
        <taxon>Hyphomicrobiales</taxon>
        <taxon>Phyllobacteriaceae</taxon>
        <taxon>Aquibium</taxon>
    </lineage>
</organism>
<protein>
    <recommendedName>
        <fullName evidence="4">Lipoprotein</fullName>
    </recommendedName>
</protein>
<name>A0A1L3SNE7_9HYPH</name>
<dbReference type="SUPFAM" id="SSF52096">
    <property type="entry name" value="ClpP/crotonase"/>
    <property type="match status" value="1"/>
</dbReference>
<reference evidence="3" key="1">
    <citation type="submission" date="2016-11" db="EMBL/GenBank/DDBJ databases">
        <title>Mesorhizobium oceanicum sp. nov., isolated from deep seawater in South China Sea.</title>
        <authorList>
            <person name="Fu G.-Y."/>
        </authorList>
    </citation>
    <scope>NUCLEOTIDE SEQUENCE [LARGE SCALE GENOMIC DNA]</scope>
    <source>
        <strain evidence="3">B7</strain>
    </source>
</reference>
<feature type="signal peptide" evidence="1">
    <location>
        <begin position="1"/>
        <end position="21"/>
    </location>
</feature>
<accession>A0A1L3SNE7</accession>
<dbReference type="STRING" id="1670800.BSQ44_05805"/>
<evidence type="ECO:0000313" key="3">
    <source>
        <dbReference type="Proteomes" id="UP000182840"/>
    </source>
</evidence>
<proteinExistence type="predicted"/>
<feature type="chain" id="PRO_5009856942" description="Lipoprotein" evidence="1">
    <location>
        <begin position="22"/>
        <end position="453"/>
    </location>
</feature>
<keyword evidence="1" id="KW-0732">Signal</keyword>
<evidence type="ECO:0000256" key="1">
    <source>
        <dbReference type="SAM" id="SignalP"/>
    </source>
</evidence>
<keyword evidence="3" id="KW-1185">Reference proteome</keyword>
<gene>
    <name evidence="2" type="ORF">BSQ44_05805</name>
</gene>
<dbReference type="KEGG" id="meso:BSQ44_05805"/>
<dbReference type="EMBL" id="CP018171">
    <property type="protein sequence ID" value="APH70947.1"/>
    <property type="molecule type" value="Genomic_DNA"/>
</dbReference>
<sequence length="453" mass="48400">MFFARAITVLGTLLSSGSAGAAEIKPSTNPACVLALSGEIMRGDYSKFLAAAAAAYPGADEVRVSSSADTICLDSPGGDLTEGVSFARHFYSRGVGTVIDDGAECYSACAIMFMMGTAQGSEVSFVNRRLHVRGTLGFHRPYLNITTSGDIDVRTLAIAYDQAYQSALDLISMGNEMSPWTAVPMMRSDLIQQMLSHVGDDMFLIDTVDRVSRFGIETFGYELPVGLDRESAFYACENALQWKVGLTTEDITYTAEVADMFGDPRVEVIDHSDEMPAFHVTGLASGYADESCVIFREKGVIKGCGVDEYTDTTLGLGTCDGSDFHEKAEVLPLLAVLNPATRLASLASKYSAAKGETEAEGMRCIVREGGIIVDSEICQSEALPSSDDEKAYRFVWPSGAKTVVVIGPDGFKLNGAPASAREPGEYGTCFTSSQTGRDFCVKPISRRAPAAAL</sequence>
<dbReference type="Proteomes" id="UP000182840">
    <property type="component" value="Chromosome"/>
</dbReference>
<dbReference type="AlphaFoldDB" id="A0A1L3SNE7"/>
<evidence type="ECO:0008006" key="4">
    <source>
        <dbReference type="Google" id="ProtNLM"/>
    </source>
</evidence>
<evidence type="ECO:0000313" key="2">
    <source>
        <dbReference type="EMBL" id="APH70947.1"/>
    </source>
</evidence>
<dbReference type="InterPro" id="IPR029045">
    <property type="entry name" value="ClpP/crotonase-like_dom_sf"/>
</dbReference>